<gene>
    <name evidence="1" type="ORF">GCM10007304_31290</name>
</gene>
<name>A0A917FZ92_9NOCA</name>
<dbReference type="AlphaFoldDB" id="A0A917FZ92"/>
<proteinExistence type="predicted"/>
<dbReference type="Proteomes" id="UP000654257">
    <property type="component" value="Unassembled WGS sequence"/>
</dbReference>
<evidence type="ECO:0000313" key="2">
    <source>
        <dbReference type="Proteomes" id="UP000654257"/>
    </source>
</evidence>
<reference evidence="1" key="2">
    <citation type="submission" date="2020-09" db="EMBL/GenBank/DDBJ databases">
        <authorList>
            <person name="Sun Q."/>
            <person name="Sedlacek I."/>
        </authorList>
    </citation>
    <scope>NUCLEOTIDE SEQUENCE</scope>
    <source>
        <strain evidence="1">CCM 7905</strain>
    </source>
</reference>
<accession>A0A917FZ92</accession>
<evidence type="ECO:0000313" key="1">
    <source>
        <dbReference type="EMBL" id="GGG14999.1"/>
    </source>
</evidence>
<sequence>MIFNYDIQNAIAAFVDSIRPMGDAQAALYESILSQFANGVSGFLTSIGFPPR</sequence>
<organism evidence="1 2">
    <name type="scientific">Rhodococcoides trifolii</name>
    <dbReference type="NCBI Taxonomy" id="908250"/>
    <lineage>
        <taxon>Bacteria</taxon>
        <taxon>Bacillati</taxon>
        <taxon>Actinomycetota</taxon>
        <taxon>Actinomycetes</taxon>
        <taxon>Mycobacteriales</taxon>
        <taxon>Nocardiaceae</taxon>
        <taxon>Rhodococcoides</taxon>
    </lineage>
</organism>
<comment type="caution">
    <text evidence="1">The sequence shown here is derived from an EMBL/GenBank/DDBJ whole genome shotgun (WGS) entry which is preliminary data.</text>
</comment>
<reference evidence="1" key="1">
    <citation type="journal article" date="2014" name="Int. J. Syst. Evol. Microbiol.">
        <title>Complete genome sequence of Corynebacterium casei LMG S-19264T (=DSM 44701T), isolated from a smear-ripened cheese.</title>
        <authorList>
            <consortium name="US DOE Joint Genome Institute (JGI-PGF)"/>
            <person name="Walter F."/>
            <person name="Albersmeier A."/>
            <person name="Kalinowski J."/>
            <person name="Ruckert C."/>
        </authorList>
    </citation>
    <scope>NUCLEOTIDE SEQUENCE</scope>
    <source>
        <strain evidence="1">CCM 7905</strain>
    </source>
</reference>
<dbReference type="RefSeq" id="WP_188546199.1">
    <property type="nucleotide sequence ID" value="NZ_BMCU01000003.1"/>
</dbReference>
<keyword evidence="2" id="KW-1185">Reference proteome</keyword>
<protein>
    <submittedName>
        <fullName evidence="1">Uncharacterized protein</fullName>
    </submittedName>
</protein>
<dbReference type="EMBL" id="BMCU01000003">
    <property type="protein sequence ID" value="GGG14999.1"/>
    <property type="molecule type" value="Genomic_DNA"/>
</dbReference>